<comment type="caution">
    <text evidence="2">The sequence shown here is derived from an EMBL/GenBank/DDBJ whole genome shotgun (WGS) entry which is preliminary data.</text>
</comment>
<organism evidence="2 3">
    <name type="scientific">Racocetra fulgida</name>
    <dbReference type="NCBI Taxonomy" id="60492"/>
    <lineage>
        <taxon>Eukaryota</taxon>
        <taxon>Fungi</taxon>
        <taxon>Fungi incertae sedis</taxon>
        <taxon>Mucoromycota</taxon>
        <taxon>Glomeromycotina</taxon>
        <taxon>Glomeromycetes</taxon>
        <taxon>Diversisporales</taxon>
        <taxon>Gigasporaceae</taxon>
        <taxon>Racocetra</taxon>
    </lineage>
</organism>
<gene>
    <name evidence="2" type="ORF">RFULGI_LOCUS12237</name>
</gene>
<evidence type="ECO:0000256" key="1">
    <source>
        <dbReference type="SAM" id="MobiDB-lite"/>
    </source>
</evidence>
<sequence>ESLRLMIMAKYAKQMPEFRKIPENEKKAIRKLSYEETELKNEETLPPELDQEISLGLDDEEISS</sequence>
<name>A0A9N9IFT2_9GLOM</name>
<feature type="region of interest" description="Disordered" evidence="1">
    <location>
        <begin position="38"/>
        <end position="64"/>
    </location>
</feature>
<evidence type="ECO:0000313" key="2">
    <source>
        <dbReference type="EMBL" id="CAG8732402.1"/>
    </source>
</evidence>
<proteinExistence type="predicted"/>
<feature type="non-terminal residue" evidence="2">
    <location>
        <position position="1"/>
    </location>
</feature>
<accession>A0A9N9IFT2</accession>
<dbReference type="AlphaFoldDB" id="A0A9N9IFT2"/>
<dbReference type="EMBL" id="CAJVPZ010028811">
    <property type="protein sequence ID" value="CAG8732402.1"/>
    <property type="molecule type" value="Genomic_DNA"/>
</dbReference>
<reference evidence="2" key="1">
    <citation type="submission" date="2021-06" db="EMBL/GenBank/DDBJ databases">
        <authorList>
            <person name="Kallberg Y."/>
            <person name="Tangrot J."/>
            <person name="Rosling A."/>
        </authorList>
    </citation>
    <scope>NUCLEOTIDE SEQUENCE</scope>
    <source>
        <strain evidence="2">IN212</strain>
    </source>
</reference>
<dbReference type="Proteomes" id="UP000789396">
    <property type="component" value="Unassembled WGS sequence"/>
</dbReference>
<keyword evidence="3" id="KW-1185">Reference proteome</keyword>
<protein>
    <submittedName>
        <fullName evidence="2">17005_t:CDS:1</fullName>
    </submittedName>
</protein>
<evidence type="ECO:0000313" key="3">
    <source>
        <dbReference type="Proteomes" id="UP000789396"/>
    </source>
</evidence>
<feature type="non-terminal residue" evidence="2">
    <location>
        <position position="64"/>
    </location>
</feature>